<dbReference type="InterPro" id="IPR011701">
    <property type="entry name" value="MFS"/>
</dbReference>
<name>A0A9X1RS96_9BURK</name>
<keyword evidence="5 6" id="KW-0472">Membrane</keyword>
<feature type="domain" description="Major facilitator superfamily (MFS) profile" evidence="7">
    <location>
        <begin position="32"/>
        <end position="427"/>
    </location>
</feature>
<dbReference type="Gene3D" id="1.20.1250.20">
    <property type="entry name" value="MFS general substrate transporter like domains"/>
    <property type="match status" value="1"/>
</dbReference>
<feature type="transmembrane region" description="Helical" evidence="6">
    <location>
        <begin position="155"/>
        <end position="180"/>
    </location>
</feature>
<dbReference type="EMBL" id="JAKLJA010000007">
    <property type="protein sequence ID" value="MCG5074103.1"/>
    <property type="molecule type" value="Genomic_DNA"/>
</dbReference>
<evidence type="ECO:0000313" key="8">
    <source>
        <dbReference type="EMBL" id="MCG5074103.1"/>
    </source>
</evidence>
<proteinExistence type="predicted"/>
<keyword evidence="4 6" id="KW-1133">Transmembrane helix</keyword>
<evidence type="ECO:0000256" key="6">
    <source>
        <dbReference type="SAM" id="Phobius"/>
    </source>
</evidence>
<dbReference type="Proteomes" id="UP001139308">
    <property type="component" value="Unassembled WGS sequence"/>
</dbReference>
<gene>
    <name evidence="8" type="ORF">L5014_12140</name>
</gene>
<keyword evidence="2" id="KW-0813">Transport</keyword>
<evidence type="ECO:0000256" key="3">
    <source>
        <dbReference type="ARBA" id="ARBA00022692"/>
    </source>
</evidence>
<dbReference type="PANTHER" id="PTHR23505">
    <property type="entry name" value="SPINSTER"/>
    <property type="match status" value="1"/>
</dbReference>
<feature type="transmembrane region" description="Helical" evidence="6">
    <location>
        <begin position="186"/>
        <end position="205"/>
    </location>
</feature>
<feature type="transmembrane region" description="Helical" evidence="6">
    <location>
        <begin position="281"/>
        <end position="299"/>
    </location>
</feature>
<evidence type="ECO:0000256" key="1">
    <source>
        <dbReference type="ARBA" id="ARBA00004141"/>
    </source>
</evidence>
<feature type="transmembrane region" description="Helical" evidence="6">
    <location>
        <begin position="339"/>
        <end position="361"/>
    </location>
</feature>
<sequence>MNVLTNGPDGPEGPEASNNGDYLTSRRQVWFAFAMTFALMFFDFIDRQIIVSLFPHIKSEWNLSDKQLGSLVSVVSVVVGVGGLPVALVADRMGRVKSIVVMAITWSLATISCMFTANYSQLFVARAVVGVGETGYGSVGVALISTLFPKRLRSAALGIFYAAPALGSVLGVALGGMIAARWGWKAAFGVVGAPGLVLAWLYLLVRDYKTVALAPHSKQASQSLGGTLKHIFGTLARTRTLLWVCVGASAQLITVSAMWSWLPSYLNRFHGMPPEAAAKAAALVVLVGAVSCSFWGIVVGRLARRQPRNKLPALSALCVATSVIFVVAFGGAYTAHIQFMLIVLGGFFMNCTVGVVAGIAMDVIHPGVRSTGAAVLSLFQNVFGLAVGPVLTGVLSDHWGLQHALAVIPLCSVLAAVFFVIAMRRYDADAARISDVQLDVAPAFAGTVSADTAV</sequence>
<dbReference type="InterPro" id="IPR036259">
    <property type="entry name" value="MFS_trans_sf"/>
</dbReference>
<comment type="caution">
    <text evidence="8">The sequence shown here is derived from an EMBL/GenBank/DDBJ whole genome shotgun (WGS) entry which is preliminary data.</text>
</comment>
<dbReference type="AlphaFoldDB" id="A0A9X1RS96"/>
<protein>
    <submittedName>
        <fullName evidence="8">MFS transporter</fullName>
    </submittedName>
</protein>
<evidence type="ECO:0000259" key="7">
    <source>
        <dbReference type="PROSITE" id="PS50850"/>
    </source>
</evidence>
<feature type="transmembrane region" description="Helical" evidence="6">
    <location>
        <begin position="311"/>
        <end position="333"/>
    </location>
</feature>
<dbReference type="RefSeq" id="WP_238463863.1">
    <property type="nucleotide sequence ID" value="NZ_JAKLJA010000007.1"/>
</dbReference>
<feature type="transmembrane region" description="Helical" evidence="6">
    <location>
        <begin position="99"/>
        <end position="117"/>
    </location>
</feature>
<dbReference type="PRINTS" id="PR01036">
    <property type="entry name" value="TCRTETB"/>
</dbReference>
<dbReference type="InterPro" id="IPR044770">
    <property type="entry name" value="MFS_spinster-like"/>
</dbReference>
<feature type="transmembrane region" description="Helical" evidence="6">
    <location>
        <begin position="401"/>
        <end position="422"/>
    </location>
</feature>
<dbReference type="SUPFAM" id="SSF103473">
    <property type="entry name" value="MFS general substrate transporter"/>
    <property type="match status" value="1"/>
</dbReference>
<dbReference type="Pfam" id="PF07690">
    <property type="entry name" value="MFS_1"/>
    <property type="match status" value="1"/>
</dbReference>
<feature type="transmembrane region" description="Helical" evidence="6">
    <location>
        <begin position="70"/>
        <end position="90"/>
    </location>
</feature>
<keyword evidence="9" id="KW-1185">Reference proteome</keyword>
<comment type="subcellular location">
    <subcellularLocation>
        <location evidence="1">Membrane</location>
        <topology evidence="1">Multi-pass membrane protein</topology>
    </subcellularLocation>
</comment>
<evidence type="ECO:0000256" key="2">
    <source>
        <dbReference type="ARBA" id="ARBA00022448"/>
    </source>
</evidence>
<evidence type="ECO:0000313" key="9">
    <source>
        <dbReference type="Proteomes" id="UP001139308"/>
    </source>
</evidence>
<dbReference type="GO" id="GO:0022857">
    <property type="term" value="F:transmembrane transporter activity"/>
    <property type="evidence" value="ECO:0007669"/>
    <property type="project" value="InterPro"/>
</dbReference>
<reference evidence="8" key="1">
    <citation type="submission" date="2022-01" db="EMBL/GenBank/DDBJ databases">
        <title>Genome sequence and assembly of Parabukholderia sp. RG36.</title>
        <authorList>
            <person name="Chhetri G."/>
        </authorList>
    </citation>
    <scope>NUCLEOTIDE SEQUENCE</scope>
    <source>
        <strain evidence="8">RG36</strain>
    </source>
</reference>
<feature type="transmembrane region" description="Helical" evidence="6">
    <location>
        <begin position="29"/>
        <end position="50"/>
    </location>
</feature>
<dbReference type="InterPro" id="IPR020846">
    <property type="entry name" value="MFS_dom"/>
</dbReference>
<feature type="transmembrane region" description="Helical" evidence="6">
    <location>
        <begin position="123"/>
        <end position="148"/>
    </location>
</feature>
<dbReference type="PROSITE" id="PS50850">
    <property type="entry name" value="MFS"/>
    <property type="match status" value="1"/>
</dbReference>
<feature type="transmembrane region" description="Helical" evidence="6">
    <location>
        <begin position="241"/>
        <end position="261"/>
    </location>
</feature>
<organism evidence="8 9">
    <name type="scientific">Paraburkholderia tagetis</name>
    <dbReference type="NCBI Taxonomy" id="2913261"/>
    <lineage>
        <taxon>Bacteria</taxon>
        <taxon>Pseudomonadati</taxon>
        <taxon>Pseudomonadota</taxon>
        <taxon>Betaproteobacteria</taxon>
        <taxon>Burkholderiales</taxon>
        <taxon>Burkholderiaceae</taxon>
        <taxon>Paraburkholderia</taxon>
    </lineage>
</organism>
<dbReference type="GO" id="GO:0016020">
    <property type="term" value="C:membrane"/>
    <property type="evidence" value="ECO:0007669"/>
    <property type="project" value="UniProtKB-SubCell"/>
</dbReference>
<dbReference type="PANTHER" id="PTHR23505:SF79">
    <property type="entry name" value="PROTEIN SPINSTER"/>
    <property type="match status" value="1"/>
</dbReference>
<accession>A0A9X1RS96</accession>
<keyword evidence="3 6" id="KW-0812">Transmembrane</keyword>
<evidence type="ECO:0000256" key="5">
    <source>
        <dbReference type="ARBA" id="ARBA00023136"/>
    </source>
</evidence>
<feature type="transmembrane region" description="Helical" evidence="6">
    <location>
        <begin position="373"/>
        <end position="395"/>
    </location>
</feature>
<evidence type="ECO:0000256" key="4">
    <source>
        <dbReference type="ARBA" id="ARBA00022989"/>
    </source>
</evidence>